<gene>
    <name evidence="1" type="ORF">BDN72DRAFT_768209</name>
</gene>
<evidence type="ECO:0000313" key="1">
    <source>
        <dbReference type="EMBL" id="TFK69218.1"/>
    </source>
</evidence>
<organism evidence="1 2">
    <name type="scientific">Pluteus cervinus</name>
    <dbReference type="NCBI Taxonomy" id="181527"/>
    <lineage>
        <taxon>Eukaryota</taxon>
        <taxon>Fungi</taxon>
        <taxon>Dikarya</taxon>
        <taxon>Basidiomycota</taxon>
        <taxon>Agaricomycotina</taxon>
        <taxon>Agaricomycetes</taxon>
        <taxon>Agaricomycetidae</taxon>
        <taxon>Agaricales</taxon>
        <taxon>Pluteineae</taxon>
        <taxon>Pluteaceae</taxon>
        <taxon>Pluteus</taxon>
    </lineage>
</organism>
<name>A0ACD3ATC6_9AGAR</name>
<dbReference type="EMBL" id="ML208334">
    <property type="protein sequence ID" value="TFK69218.1"/>
    <property type="molecule type" value="Genomic_DNA"/>
</dbReference>
<reference evidence="1 2" key="1">
    <citation type="journal article" date="2019" name="Nat. Ecol. Evol.">
        <title>Megaphylogeny resolves global patterns of mushroom evolution.</title>
        <authorList>
            <person name="Varga T."/>
            <person name="Krizsan K."/>
            <person name="Foldi C."/>
            <person name="Dima B."/>
            <person name="Sanchez-Garcia M."/>
            <person name="Sanchez-Ramirez S."/>
            <person name="Szollosi G.J."/>
            <person name="Szarkandi J.G."/>
            <person name="Papp V."/>
            <person name="Albert L."/>
            <person name="Andreopoulos W."/>
            <person name="Angelini C."/>
            <person name="Antonin V."/>
            <person name="Barry K.W."/>
            <person name="Bougher N.L."/>
            <person name="Buchanan P."/>
            <person name="Buyck B."/>
            <person name="Bense V."/>
            <person name="Catcheside P."/>
            <person name="Chovatia M."/>
            <person name="Cooper J."/>
            <person name="Damon W."/>
            <person name="Desjardin D."/>
            <person name="Finy P."/>
            <person name="Geml J."/>
            <person name="Haridas S."/>
            <person name="Hughes K."/>
            <person name="Justo A."/>
            <person name="Karasinski D."/>
            <person name="Kautmanova I."/>
            <person name="Kiss B."/>
            <person name="Kocsube S."/>
            <person name="Kotiranta H."/>
            <person name="LaButti K.M."/>
            <person name="Lechner B.E."/>
            <person name="Liimatainen K."/>
            <person name="Lipzen A."/>
            <person name="Lukacs Z."/>
            <person name="Mihaltcheva S."/>
            <person name="Morgado L.N."/>
            <person name="Niskanen T."/>
            <person name="Noordeloos M.E."/>
            <person name="Ohm R.A."/>
            <person name="Ortiz-Santana B."/>
            <person name="Ovrebo C."/>
            <person name="Racz N."/>
            <person name="Riley R."/>
            <person name="Savchenko A."/>
            <person name="Shiryaev A."/>
            <person name="Soop K."/>
            <person name="Spirin V."/>
            <person name="Szebenyi C."/>
            <person name="Tomsovsky M."/>
            <person name="Tulloss R.E."/>
            <person name="Uehling J."/>
            <person name="Grigoriev I.V."/>
            <person name="Vagvolgyi C."/>
            <person name="Papp T."/>
            <person name="Martin F.M."/>
            <person name="Miettinen O."/>
            <person name="Hibbett D.S."/>
            <person name="Nagy L.G."/>
        </authorList>
    </citation>
    <scope>NUCLEOTIDE SEQUENCE [LARGE SCALE GENOMIC DNA]</scope>
    <source>
        <strain evidence="1 2">NL-1719</strain>
    </source>
</reference>
<protein>
    <submittedName>
        <fullName evidence="1">Uncharacterized protein</fullName>
    </submittedName>
</protein>
<evidence type="ECO:0000313" key="2">
    <source>
        <dbReference type="Proteomes" id="UP000308600"/>
    </source>
</evidence>
<accession>A0ACD3ATC6</accession>
<proteinExistence type="predicted"/>
<sequence length="295" mass="33229">MHRHFERRNRIEATRVANPDDSGDDGDAGRFHHAIEALRDGPNNPTRSRQLIDRFHQDRASSAADTSRRNSSSNWGSILDDDWTSGLEAFGARRHRFPRATPRATPNRYSRWGRSDFSLRAVGDYVVSIPPPFLSSITYVLQRDEDFDTSYEGLMSLTAALGEVKPKNTPDKVVEEMEAAHYKDWATTESDRRCPICLDDYQPSDPVLKLNNCSHWLHQECLKQWLRGANTCPVCRKNVKIPSSSPRPPPRPGPSRRRDDHDPSGPGGSGSGRGNSSRLQPPYSIFFSWGDSDSP</sequence>
<keyword evidence="2" id="KW-1185">Reference proteome</keyword>
<dbReference type="Proteomes" id="UP000308600">
    <property type="component" value="Unassembled WGS sequence"/>
</dbReference>